<keyword evidence="6 7" id="KW-0456">Lyase</keyword>
<keyword evidence="5" id="KW-0520">NAD</keyword>
<dbReference type="Proteomes" id="UP000693996">
    <property type="component" value="Chromosome"/>
</dbReference>
<evidence type="ECO:0000256" key="1">
    <source>
        <dbReference type="ARBA" id="ARBA00001539"/>
    </source>
</evidence>
<keyword evidence="11" id="KW-1185">Reference proteome</keyword>
<evidence type="ECO:0000256" key="2">
    <source>
        <dbReference type="ARBA" id="ARBA00001911"/>
    </source>
</evidence>
<protein>
    <recommendedName>
        <fullName evidence="4 7">dTDP-glucose 4,6-dehydratase</fullName>
        <ecNumber evidence="4 7">4.2.1.46</ecNumber>
    </recommendedName>
</protein>
<dbReference type="GO" id="GO:0009225">
    <property type="term" value="P:nucleotide-sugar metabolic process"/>
    <property type="evidence" value="ECO:0007669"/>
    <property type="project" value="InterPro"/>
</dbReference>
<dbReference type="EMBL" id="OU343031">
    <property type="protein sequence ID" value="CAG7597650.1"/>
    <property type="molecule type" value="Genomic_DNA"/>
</dbReference>
<evidence type="ECO:0000313" key="10">
    <source>
        <dbReference type="EMBL" id="CAG7597650.1"/>
    </source>
</evidence>
<evidence type="ECO:0000313" key="11">
    <source>
        <dbReference type="Proteomes" id="UP000693996"/>
    </source>
</evidence>
<evidence type="ECO:0000256" key="8">
    <source>
        <dbReference type="SAM" id="Phobius"/>
    </source>
</evidence>
<dbReference type="AlphaFoldDB" id="A0A916JRM3"/>
<accession>A0A916JRM3</accession>
<keyword evidence="8" id="KW-0812">Transmembrane</keyword>
<comment type="similarity">
    <text evidence="3 7">Belongs to the NAD(P)-dependent epimerase/dehydratase family. dTDP-glucose dehydratase subfamily.</text>
</comment>
<dbReference type="GO" id="GO:0008460">
    <property type="term" value="F:dTDP-glucose 4,6-dehydratase activity"/>
    <property type="evidence" value="ECO:0007669"/>
    <property type="project" value="UniProtKB-EC"/>
</dbReference>
<feature type="domain" description="NAD(P)-binding" evidence="9">
    <location>
        <begin position="15"/>
        <end position="334"/>
    </location>
</feature>
<evidence type="ECO:0000256" key="5">
    <source>
        <dbReference type="ARBA" id="ARBA00023027"/>
    </source>
</evidence>
<feature type="transmembrane region" description="Helical" evidence="8">
    <location>
        <begin position="12"/>
        <end position="32"/>
    </location>
</feature>
<dbReference type="InterPro" id="IPR016040">
    <property type="entry name" value="NAD(P)-bd_dom"/>
</dbReference>
<dbReference type="KEGG" id="vtr:MYVALT_G_02010"/>
<name>A0A916JRM3_9BURK</name>
<sequence length="370" mass="42033">MCVHYSLDEGGLMILVTGGAGFIGANFVLDWLQRRNETVINVDKLTYAGNLCTLKSLTGNPLHCFVQVDISDRSALDLLFSRYAPRAVIHFAAESHVDRSIHSPEEFVQTNVVGTFTLLEAAREYLDRLDDDARAAFRFLHISTDEVFGSLLPGDPHFCEMTPYAPNSPYSATKAASDHLVRAYHYTYGLPVITMHCSNNYGPYHFPEKLIPLTILKALNSESIPIYGDGQNVRDWLYVRDHCSAIRTVLSHGTPGQTYNVGGQNEKKNIEVVQAVCDLLDLLHPKAHSSYRDLIVSVSDRLGHDYRYAIDMRKIKIELGWKPAETFESGLRKTVQWYLDNQHWVNEVQSGEYRKWIEFKYTNVRKSQGR</sequence>
<gene>
    <name evidence="10" type="primary">rfbB2</name>
    <name evidence="10" type="ORF">MYVALT_G_02010</name>
</gene>
<comment type="catalytic activity">
    <reaction evidence="1 7">
        <text>dTDP-alpha-D-glucose = dTDP-4-dehydro-6-deoxy-alpha-D-glucose + H2O</text>
        <dbReference type="Rhea" id="RHEA:17221"/>
        <dbReference type="ChEBI" id="CHEBI:15377"/>
        <dbReference type="ChEBI" id="CHEBI:57477"/>
        <dbReference type="ChEBI" id="CHEBI:57649"/>
        <dbReference type="EC" id="4.2.1.46"/>
    </reaction>
</comment>
<dbReference type="Pfam" id="PF16363">
    <property type="entry name" value="GDP_Man_Dehyd"/>
    <property type="match status" value="1"/>
</dbReference>
<reference evidence="10 11" key="1">
    <citation type="submission" date="2021-06" db="EMBL/GenBank/DDBJ databases">
        <authorList>
            <person name="Szabo G."/>
        </authorList>
    </citation>
    <scope>NUCLEOTIDE SEQUENCE [LARGE SCALE GENOMIC DNA]</scope>
    <source>
        <strain evidence="10">MYVALT</strain>
    </source>
</reference>
<evidence type="ECO:0000256" key="7">
    <source>
        <dbReference type="RuleBase" id="RU004473"/>
    </source>
</evidence>
<evidence type="ECO:0000256" key="4">
    <source>
        <dbReference type="ARBA" id="ARBA00011990"/>
    </source>
</evidence>
<organism evidence="10 11">
    <name type="scientific">Candidatus Vallotiella hemipterorum</name>
    <dbReference type="NCBI Taxonomy" id="1177213"/>
    <lineage>
        <taxon>Bacteria</taxon>
        <taxon>Pseudomonadati</taxon>
        <taxon>Pseudomonadota</taxon>
        <taxon>Betaproteobacteria</taxon>
        <taxon>Burkholderiales</taxon>
        <taxon>Burkholderiaceae</taxon>
        <taxon>Candidatus Vallotiella</taxon>
    </lineage>
</organism>
<dbReference type="EC" id="4.2.1.46" evidence="4 7"/>
<dbReference type="NCBIfam" id="TIGR01181">
    <property type="entry name" value="dTDP_gluc_dehyt"/>
    <property type="match status" value="1"/>
</dbReference>
<evidence type="ECO:0000256" key="6">
    <source>
        <dbReference type="ARBA" id="ARBA00023239"/>
    </source>
</evidence>
<dbReference type="PANTHER" id="PTHR43000">
    <property type="entry name" value="DTDP-D-GLUCOSE 4,6-DEHYDRATASE-RELATED"/>
    <property type="match status" value="1"/>
</dbReference>
<comment type="cofactor">
    <cofactor evidence="2 7">
        <name>NAD(+)</name>
        <dbReference type="ChEBI" id="CHEBI:57540"/>
    </cofactor>
</comment>
<evidence type="ECO:0000259" key="9">
    <source>
        <dbReference type="Pfam" id="PF16363"/>
    </source>
</evidence>
<evidence type="ECO:0000256" key="3">
    <source>
        <dbReference type="ARBA" id="ARBA00008178"/>
    </source>
</evidence>
<dbReference type="InterPro" id="IPR005888">
    <property type="entry name" value="dTDP_Gluc_deHydtase"/>
</dbReference>
<proteinExistence type="inferred from homology"/>
<keyword evidence="8" id="KW-1133">Transmembrane helix</keyword>
<dbReference type="CDD" id="cd05246">
    <property type="entry name" value="dTDP_GD_SDR_e"/>
    <property type="match status" value="1"/>
</dbReference>
<keyword evidence="8" id="KW-0472">Membrane</keyword>